<dbReference type="Gene3D" id="2.20.110.10">
    <property type="entry name" value="Histone H3 K4-specific methyltransferase SET7/9 N-terminal domain"/>
    <property type="match status" value="4"/>
</dbReference>
<keyword evidence="11" id="KW-1185">Reference proteome</keyword>
<gene>
    <name evidence="10" type="ORF">WJX72_007667</name>
</gene>
<evidence type="ECO:0000256" key="5">
    <source>
        <dbReference type="ARBA" id="ARBA00022846"/>
    </source>
</evidence>
<dbReference type="GO" id="GO:0005930">
    <property type="term" value="C:axoneme"/>
    <property type="evidence" value="ECO:0007669"/>
    <property type="project" value="UniProtKB-SubCell"/>
</dbReference>
<evidence type="ECO:0000256" key="9">
    <source>
        <dbReference type="SAM" id="MobiDB-lite"/>
    </source>
</evidence>
<feature type="compositionally biased region" description="Gly residues" evidence="9">
    <location>
        <begin position="170"/>
        <end position="181"/>
    </location>
</feature>
<dbReference type="GO" id="GO:0031514">
    <property type="term" value="C:motile cilium"/>
    <property type="evidence" value="ECO:0007669"/>
    <property type="project" value="UniProtKB-SubCell"/>
</dbReference>
<comment type="caution">
    <text evidence="10">The sequence shown here is derived from an EMBL/GenBank/DDBJ whole genome shotgun (WGS) entry which is preliminary data.</text>
</comment>
<feature type="region of interest" description="Disordered" evidence="9">
    <location>
        <begin position="151"/>
        <end position="260"/>
    </location>
</feature>
<feature type="compositionally biased region" description="Basic and acidic residues" evidence="9">
    <location>
        <begin position="1"/>
        <end position="20"/>
    </location>
</feature>
<dbReference type="GO" id="GO:0016020">
    <property type="term" value="C:membrane"/>
    <property type="evidence" value="ECO:0007669"/>
    <property type="project" value="UniProtKB-ARBA"/>
</dbReference>
<keyword evidence="3" id="KW-0963">Cytoplasm</keyword>
<dbReference type="Gene3D" id="1.10.418.10">
    <property type="entry name" value="Calponin-like domain"/>
    <property type="match status" value="1"/>
</dbReference>
<feature type="region of interest" description="Disordered" evidence="9">
    <location>
        <begin position="575"/>
        <end position="597"/>
    </location>
</feature>
<dbReference type="EMBL" id="JALJOR010000003">
    <property type="protein sequence ID" value="KAK9820225.1"/>
    <property type="molecule type" value="Genomic_DNA"/>
</dbReference>
<protein>
    <submittedName>
        <fullName evidence="10">Uncharacterized protein</fullName>
    </submittedName>
</protein>
<proteinExistence type="predicted"/>
<keyword evidence="6" id="KW-0969">Cilium</keyword>
<evidence type="ECO:0000256" key="8">
    <source>
        <dbReference type="ARBA" id="ARBA00023273"/>
    </source>
</evidence>
<feature type="region of interest" description="Disordered" evidence="9">
    <location>
        <begin position="279"/>
        <end position="313"/>
    </location>
</feature>
<evidence type="ECO:0000256" key="7">
    <source>
        <dbReference type="ARBA" id="ARBA00023212"/>
    </source>
</evidence>
<feature type="region of interest" description="Disordered" evidence="9">
    <location>
        <begin position="525"/>
        <end position="549"/>
    </location>
</feature>
<dbReference type="Proteomes" id="UP001489004">
    <property type="component" value="Unassembled WGS sequence"/>
</dbReference>
<dbReference type="InterPro" id="IPR003409">
    <property type="entry name" value="MORN"/>
</dbReference>
<feature type="compositionally biased region" description="Pro residues" evidence="9">
    <location>
        <begin position="227"/>
        <end position="236"/>
    </location>
</feature>
<sequence>MAEPLEAKENKPHPQNDKDRRFHRSSNTRSELFEWLSGVLGWQIVKLEQLQSGAVYCLLLDAYESGAVPIHKVNLAARFEYEFGSNYKALQAAFDAANIQKPVDWERLMTTTQPHLELLQWLKDHYSSRQPLPARQPLQRRRLCKHGDISELPMPTAAHRPLKMQSAGSGSAGGRATGSGGPLQPVNGPPLRNVRSKAGSTETMPRAQSGTGSFSTPRAPRVQGRPPRSPASPVPPAGVCGPAARGNRAPPALSGRPEEGLVGSNLLATSIAEDGVDENGELHHDTASCSSDAQRAGQRWLAPPGTQSAGATPRISIGGIEQEVQPLSPHRAQRLSAASKRVSRADEAAHQAVTVVRASLPELRRLLKDVGSTTRDGYLHRGKLRSRRGMTSMMINHTSALLQDLLQLSLLQGPEGRARARRTESLMKDLAAASAAFVDLCDEIDKAERFFKVPAAAVAKLAADRQAAANKGVSDTRQLDAAMRSVGHAQTSLGSVWAGVGPVQRWSHASGPMLAVPRGFIPSRAASEASDASDHPDSDGYSDFDDGVSSSAGSALEKLTWQAQEAEQPLTEAALTARSAQSRGRSPHYASSEATSQYEQRAMSNGDVYKGTYAAGVKSGEGVYGFANGDVYEGEFRDDCMHGVGVYSFANQGRYEGEWEQAQYSGMGMETFARGSTYHGGYKAGARHGFGVCRYYNGDYYEGRWSEGLRDGRGMQQCTDDSNYVGDYERGKRHGYGAYSFPNSDRYMGQYAEDVPHGHGVYQFASGQTYEGQWAAGKKHGWCIYTVESGEQWAGKWGAGKPKWVEKLHQTEAVELPDSNAEAMDLCLEAARTAREAGKEGAARADSHWQTDGNMQAAIREAVEAAKGRADAAQAARQRAASLAAAMAQIIDFHQHGLELSAAKGGAQPAAVQEARAKTES</sequence>
<evidence type="ECO:0000256" key="2">
    <source>
        <dbReference type="ARBA" id="ARBA00004430"/>
    </source>
</evidence>
<dbReference type="SMART" id="SM00698">
    <property type="entry name" value="MORN"/>
    <property type="match status" value="8"/>
</dbReference>
<evidence type="ECO:0000313" key="11">
    <source>
        <dbReference type="Proteomes" id="UP001489004"/>
    </source>
</evidence>
<dbReference type="SUPFAM" id="SSF47576">
    <property type="entry name" value="Calponin-homology domain, CH-domain"/>
    <property type="match status" value="1"/>
</dbReference>
<dbReference type="InterPro" id="IPR036872">
    <property type="entry name" value="CH_dom_sf"/>
</dbReference>
<keyword evidence="7" id="KW-0206">Cytoskeleton</keyword>
<keyword evidence="5" id="KW-0282">Flagellum</keyword>
<evidence type="ECO:0000256" key="3">
    <source>
        <dbReference type="ARBA" id="ARBA00022490"/>
    </source>
</evidence>
<evidence type="ECO:0000313" key="10">
    <source>
        <dbReference type="EMBL" id="KAK9820225.1"/>
    </source>
</evidence>
<dbReference type="Pfam" id="PF02493">
    <property type="entry name" value="MORN"/>
    <property type="match status" value="8"/>
</dbReference>
<dbReference type="PANTHER" id="PTHR46613">
    <property type="entry name" value="RADIAL SPOKE HEAD 10 HOMOLOG B-RELATED"/>
    <property type="match status" value="1"/>
</dbReference>
<reference evidence="10 11" key="1">
    <citation type="journal article" date="2024" name="Nat. Commun.">
        <title>Phylogenomics reveals the evolutionary origins of lichenization in chlorophyte algae.</title>
        <authorList>
            <person name="Puginier C."/>
            <person name="Libourel C."/>
            <person name="Otte J."/>
            <person name="Skaloud P."/>
            <person name="Haon M."/>
            <person name="Grisel S."/>
            <person name="Petersen M."/>
            <person name="Berrin J.G."/>
            <person name="Delaux P.M."/>
            <person name="Dal Grande F."/>
            <person name="Keller J."/>
        </authorList>
    </citation>
    <scope>NUCLEOTIDE SEQUENCE [LARGE SCALE GENOMIC DNA]</scope>
    <source>
        <strain evidence="10 11">SAG 2043</strain>
    </source>
</reference>
<accession>A0AAW1QFN8</accession>
<name>A0AAW1QFN8_9CHLO</name>
<feature type="region of interest" description="Disordered" evidence="9">
    <location>
        <begin position="1"/>
        <end position="23"/>
    </location>
</feature>
<evidence type="ECO:0000256" key="6">
    <source>
        <dbReference type="ARBA" id="ARBA00023069"/>
    </source>
</evidence>
<keyword evidence="4" id="KW-0677">Repeat</keyword>
<evidence type="ECO:0000256" key="1">
    <source>
        <dbReference type="ARBA" id="ARBA00004230"/>
    </source>
</evidence>
<organism evidence="10 11">
    <name type="scientific">[Myrmecia] bisecta</name>
    <dbReference type="NCBI Taxonomy" id="41462"/>
    <lineage>
        <taxon>Eukaryota</taxon>
        <taxon>Viridiplantae</taxon>
        <taxon>Chlorophyta</taxon>
        <taxon>core chlorophytes</taxon>
        <taxon>Trebouxiophyceae</taxon>
        <taxon>Trebouxiales</taxon>
        <taxon>Trebouxiaceae</taxon>
        <taxon>Myrmecia</taxon>
    </lineage>
</organism>
<comment type="subcellular location">
    <subcellularLocation>
        <location evidence="1">Cell projection</location>
        <location evidence="1">Cilium</location>
        <location evidence="1">Flagellum</location>
    </subcellularLocation>
    <subcellularLocation>
        <location evidence="2">Cytoplasm</location>
        <location evidence="2">Cytoskeleton</location>
        <location evidence="2">Cilium axoneme</location>
    </subcellularLocation>
</comment>
<feature type="compositionally biased region" description="Low complexity" evidence="9">
    <location>
        <begin position="237"/>
        <end position="252"/>
    </location>
</feature>
<keyword evidence="8" id="KW-0966">Cell projection</keyword>
<feature type="compositionally biased region" description="Polar residues" evidence="9">
    <location>
        <begin position="198"/>
        <end position="216"/>
    </location>
</feature>
<dbReference type="SUPFAM" id="SSF82185">
    <property type="entry name" value="Histone H3 K4-specific methyltransferase SET7/9 N-terminal domain"/>
    <property type="match status" value="2"/>
</dbReference>
<dbReference type="AlphaFoldDB" id="A0AAW1QFN8"/>
<dbReference type="PANTHER" id="PTHR46613:SF1">
    <property type="entry name" value="RADIAL SPOKE HEAD 10 HOMOLOG B-RELATED"/>
    <property type="match status" value="1"/>
</dbReference>
<evidence type="ECO:0000256" key="4">
    <source>
        <dbReference type="ARBA" id="ARBA00022737"/>
    </source>
</evidence>